<evidence type="ECO:0000313" key="5">
    <source>
        <dbReference type="Proteomes" id="UP000069241"/>
    </source>
</evidence>
<dbReference type="PROSITE" id="PS50887">
    <property type="entry name" value="GGDEF"/>
    <property type="match status" value="1"/>
</dbReference>
<dbReference type="EC" id="2.7.7.65" evidence="1"/>
<dbReference type="InterPro" id="IPR000160">
    <property type="entry name" value="GGDEF_dom"/>
</dbReference>
<evidence type="ECO:0000256" key="1">
    <source>
        <dbReference type="ARBA" id="ARBA00012528"/>
    </source>
</evidence>
<dbReference type="KEGG" id="dfi:AXF13_06365"/>
<keyword evidence="5" id="KW-1185">Reference proteome</keyword>
<dbReference type="AlphaFoldDB" id="A0A109W450"/>
<evidence type="ECO:0000256" key="2">
    <source>
        <dbReference type="ARBA" id="ARBA00034247"/>
    </source>
</evidence>
<dbReference type="SMART" id="SM00267">
    <property type="entry name" value="GGDEF"/>
    <property type="match status" value="1"/>
</dbReference>
<dbReference type="SUPFAM" id="SSF55073">
    <property type="entry name" value="Nucleotide cyclase"/>
    <property type="match status" value="1"/>
</dbReference>
<dbReference type="Proteomes" id="UP000069241">
    <property type="component" value="Chromosome"/>
</dbReference>
<dbReference type="PANTHER" id="PTHR45138">
    <property type="entry name" value="REGULATORY COMPONENTS OF SENSORY TRANSDUCTION SYSTEM"/>
    <property type="match status" value="1"/>
</dbReference>
<sequence length="319" mass="36823">MYIIHNEASVGALGRRGVALTSEIMNRHYVRDEEFVWDQLVENVMWIGPLRSQFVTGLDKAKALLDQEKDVTFTMEQEEYLVPYEDEESCIVSGCYYVTSDPETKLFIRCHQRVSFFYRLFGDRLKVVHMHLSHPYEVTDPDEYFPFRFGKEAYEYIASTHQLAFTDSLTQLGNRNAYETDLLELSGRLSEIDSLAMVLFDLNNLKLINDSLGHLAGDQLIRSFAFLLKESMPATAKVYRYGGDEFAVFLPDVDNGILERALRDLEDRKEAYNMANTTRLSFAAGHAFFKKGQDHTLSDLIKRADSRLYARKRAMKQLL</sequence>
<comment type="catalytic activity">
    <reaction evidence="2">
        <text>2 GTP = 3',3'-c-di-GMP + 2 diphosphate</text>
        <dbReference type="Rhea" id="RHEA:24898"/>
        <dbReference type="ChEBI" id="CHEBI:33019"/>
        <dbReference type="ChEBI" id="CHEBI:37565"/>
        <dbReference type="ChEBI" id="CHEBI:58805"/>
        <dbReference type="EC" id="2.7.7.65"/>
    </reaction>
</comment>
<dbReference type="SUPFAM" id="SSF54427">
    <property type="entry name" value="NTF2-like"/>
    <property type="match status" value="1"/>
</dbReference>
<dbReference type="Gene3D" id="3.30.70.270">
    <property type="match status" value="1"/>
</dbReference>
<dbReference type="InterPro" id="IPR032710">
    <property type="entry name" value="NTF2-like_dom_sf"/>
</dbReference>
<dbReference type="Pfam" id="PF00990">
    <property type="entry name" value="GGDEF"/>
    <property type="match status" value="1"/>
</dbReference>
<proteinExistence type="predicted"/>
<dbReference type="InterPro" id="IPR043128">
    <property type="entry name" value="Rev_trsase/Diguanyl_cyclase"/>
</dbReference>
<dbReference type="PANTHER" id="PTHR45138:SF9">
    <property type="entry name" value="DIGUANYLATE CYCLASE DGCM-RELATED"/>
    <property type="match status" value="1"/>
</dbReference>
<reference evidence="5" key="1">
    <citation type="submission" date="2016-02" db="EMBL/GenBank/DDBJ databases">
        <authorList>
            <person name="Holder M.E."/>
            <person name="Ajami N.J."/>
            <person name="Petrosino J.F."/>
        </authorList>
    </citation>
    <scope>NUCLEOTIDE SEQUENCE [LARGE SCALE GENOMIC DNA]</scope>
    <source>
        <strain evidence="5">CCUG 45958</strain>
    </source>
</reference>
<accession>A0A109W450</accession>
<dbReference type="GO" id="GO:0052621">
    <property type="term" value="F:diguanylate cyclase activity"/>
    <property type="evidence" value="ECO:0007669"/>
    <property type="project" value="UniProtKB-EC"/>
</dbReference>
<evidence type="ECO:0000313" key="4">
    <source>
        <dbReference type="EMBL" id="AMD89763.1"/>
    </source>
</evidence>
<dbReference type="EMBL" id="CP014229">
    <property type="protein sequence ID" value="AMD89763.1"/>
    <property type="molecule type" value="Genomic_DNA"/>
</dbReference>
<name>A0A109W450_9BACT</name>
<dbReference type="CDD" id="cd01949">
    <property type="entry name" value="GGDEF"/>
    <property type="match status" value="1"/>
</dbReference>
<protein>
    <recommendedName>
        <fullName evidence="1">diguanylate cyclase</fullName>
        <ecNumber evidence="1">2.7.7.65</ecNumber>
    </recommendedName>
</protein>
<dbReference type="NCBIfam" id="TIGR00254">
    <property type="entry name" value="GGDEF"/>
    <property type="match status" value="1"/>
</dbReference>
<dbReference type="InterPro" id="IPR029787">
    <property type="entry name" value="Nucleotide_cyclase"/>
</dbReference>
<dbReference type="InterPro" id="IPR050469">
    <property type="entry name" value="Diguanylate_Cyclase"/>
</dbReference>
<gene>
    <name evidence="4" type="ORF">AXF13_06365</name>
</gene>
<organism evidence="4 5">
    <name type="scientific">Desulfovibrio fairfieldensis</name>
    <dbReference type="NCBI Taxonomy" id="44742"/>
    <lineage>
        <taxon>Bacteria</taxon>
        <taxon>Pseudomonadati</taxon>
        <taxon>Thermodesulfobacteriota</taxon>
        <taxon>Desulfovibrionia</taxon>
        <taxon>Desulfovibrionales</taxon>
        <taxon>Desulfovibrionaceae</taxon>
        <taxon>Desulfovibrio</taxon>
    </lineage>
</organism>
<evidence type="ECO:0000259" key="3">
    <source>
        <dbReference type="PROSITE" id="PS50887"/>
    </source>
</evidence>
<dbReference type="STRING" id="44742.AXF13_06365"/>
<feature type="domain" description="GGDEF" evidence="3">
    <location>
        <begin position="193"/>
        <end position="319"/>
    </location>
</feature>